<proteinExistence type="predicted"/>
<organism evidence="2 3">
    <name type="scientific">Paramecium sonneborni</name>
    <dbReference type="NCBI Taxonomy" id="65129"/>
    <lineage>
        <taxon>Eukaryota</taxon>
        <taxon>Sar</taxon>
        <taxon>Alveolata</taxon>
        <taxon>Ciliophora</taxon>
        <taxon>Intramacronucleata</taxon>
        <taxon>Oligohymenophorea</taxon>
        <taxon>Peniculida</taxon>
        <taxon>Parameciidae</taxon>
        <taxon>Paramecium</taxon>
    </lineage>
</organism>
<keyword evidence="1" id="KW-0472">Membrane</keyword>
<sequence length="130" mass="15043">MQSQGGNEGLVIRVAAFQLFHNKCYTIGLKSESDIWYDSFGLNLKYKNGDLCGETLQYSVQFQVQCGEETPFKQIMTDSPCNIMLQSTHPMACRQKQSYFYYYLFSFVLIVAGIFLMKRKKKQEQGYVLV</sequence>
<name>A0A8S1RLK8_9CILI</name>
<gene>
    <name evidence="2" type="ORF">PSON_ATCC_30995.1.T1850061</name>
</gene>
<feature type="transmembrane region" description="Helical" evidence="1">
    <location>
        <begin position="99"/>
        <end position="117"/>
    </location>
</feature>
<accession>A0A8S1RLK8</accession>
<protein>
    <submittedName>
        <fullName evidence="2">Uncharacterized protein</fullName>
    </submittedName>
</protein>
<reference evidence="2" key="1">
    <citation type="submission" date="2021-01" db="EMBL/GenBank/DDBJ databases">
        <authorList>
            <consortium name="Genoscope - CEA"/>
            <person name="William W."/>
        </authorList>
    </citation>
    <scope>NUCLEOTIDE SEQUENCE</scope>
</reference>
<dbReference type="EMBL" id="CAJJDN010000185">
    <property type="protein sequence ID" value="CAD8128307.1"/>
    <property type="molecule type" value="Genomic_DNA"/>
</dbReference>
<keyword evidence="1" id="KW-0812">Transmembrane</keyword>
<keyword evidence="3" id="KW-1185">Reference proteome</keyword>
<dbReference type="OrthoDB" id="10282786at2759"/>
<evidence type="ECO:0000313" key="3">
    <source>
        <dbReference type="Proteomes" id="UP000692954"/>
    </source>
</evidence>
<comment type="caution">
    <text evidence="2">The sequence shown here is derived from an EMBL/GenBank/DDBJ whole genome shotgun (WGS) entry which is preliminary data.</text>
</comment>
<dbReference type="Proteomes" id="UP000692954">
    <property type="component" value="Unassembled WGS sequence"/>
</dbReference>
<dbReference type="AlphaFoldDB" id="A0A8S1RLK8"/>
<keyword evidence="1" id="KW-1133">Transmembrane helix</keyword>
<evidence type="ECO:0000256" key="1">
    <source>
        <dbReference type="SAM" id="Phobius"/>
    </source>
</evidence>
<evidence type="ECO:0000313" key="2">
    <source>
        <dbReference type="EMBL" id="CAD8128307.1"/>
    </source>
</evidence>